<dbReference type="AlphaFoldDB" id="E1YJY4"/>
<sequence>MYYIRILYESYCLSNKPMGKRMERYCFLNYKFRPVEHFGKISNQVLK</sequence>
<protein>
    <submittedName>
        <fullName evidence="1">Uncharacterized protein</fullName>
    </submittedName>
</protein>
<dbReference type="EMBL" id="FR695877">
    <property type="protein sequence ID" value="CBX31588.1"/>
    <property type="molecule type" value="Genomic_DNA"/>
</dbReference>
<gene>
    <name evidence="1" type="ORF">N47_E51000</name>
</gene>
<proteinExistence type="predicted"/>
<evidence type="ECO:0000313" key="1">
    <source>
        <dbReference type="EMBL" id="CBX31588.1"/>
    </source>
</evidence>
<organism evidence="1">
    <name type="scientific">uncultured Desulfobacterium sp</name>
    <dbReference type="NCBI Taxonomy" id="201089"/>
    <lineage>
        <taxon>Bacteria</taxon>
        <taxon>Pseudomonadati</taxon>
        <taxon>Thermodesulfobacteriota</taxon>
        <taxon>Desulfobacteria</taxon>
        <taxon>Desulfobacterales</taxon>
        <taxon>Desulfobacteriaceae</taxon>
        <taxon>Desulfobacterium</taxon>
        <taxon>environmental samples</taxon>
    </lineage>
</organism>
<accession>E1YJY4</accession>
<name>E1YJY4_9BACT</name>
<reference evidence="1" key="1">
    <citation type="journal article" date="2011" name="Environ. Microbiol.">
        <title>Genomic insights into the metabolic potential of the polycyclic aromatic hydrocarbon degrading sulfate-reducing Deltaproteobacterium N47.</title>
        <authorList>
            <person name="Bergmann F."/>
            <person name="Selesi D."/>
            <person name="Weinmaier T."/>
            <person name="Tischler P."/>
            <person name="Rattei T."/>
            <person name="Meckenstock R.U."/>
        </authorList>
    </citation>
    <scope>NUCLEOTIDE SEQUENCE</scope>
</reference>